<dbReference type="AlphaFoldDB" id="A0A8H5SMF1"/>
<sequence length="175" mass="19813">MATDGSQRLEETGQAMDLDSESDKPKSPSPGSPTQSSPASVSTTPPTESELDDDKHILPFKDKDSMASLCTRMRNTSIDREGLILGLVKIVGGNYWQIIRYGDVNCDYGMERFMTCREVKAMRRQPDFSKPHIEEKFPYKARDSYTISEREELFHKLNLLDEFAHGGTSEKNNKE</sequence>
<name>A0A8H5SMF1_FUSHE</name>
<keyword evidence="3" id="KW-1185">Reference proteome</keyword>
<dbReference type="Proteomes" id="UP000567885">
    <property type="component" value="Unassembled WGS sequence"/>
</dbReference>
<protein>
    <submittedName>
        <fullName evidence="2">Uncharacterized protein</fullName>
    </submittedName>
</protein>
<reference evidence="2 3" key="1">
    <citation type="submission" date="2020-05" db="EMBL/GenBank/DDBJ databases">
        <title>Identification and distribution of gene clusters putatively required for synthesis of sphingolipid metabolism inhibitors in phylogenetically diverse species of the filamentous fungus Fusarium.</title>
        <authorList>
            <person name="Kim H.-S."/>
            <person name="Busman M."/>
            <person name="Brown D.W."/>
            <person name="Divon H."/>
            <person name="Uhlig S."/>
            <person name="Proctor R.H."/>
        </authorList>
    </citation>
    <scope>NUCLEOTIDE SEQUENCE [LARGE SCALE GENOMIC DNA]</scope>
    <source>
        <strain evidence="2 3">NRRL 20693</strain>
    </source>
</reference>
<evidence type="ECO:0000313" key="2">
    <source>
        <dbReference type="EMBL" id="KAF5653655.1"/>
    </source>
</evidence>
<comment type="caution">
    <text evidence="2">The sequence shown here is derived from an EMBL/GenBank/DDBJ whole genome shotgun (WGS) entry which is preliminary data.</text>
</comment>
<proteinExistence type="predicted"/>
<dbReference type="EMBL" id="JAAGWQ010000583">
    <property type="protein sequence ID" value="KAF5653655.1"/>
    <property type="molecule type" value="Genomic_DNA"/>
</dbReference>
<gene>
    <name evidence="2" type="ORF">FHETE_11382</name>
</gene>
<organism evidence="2 3">
    <name type="scientific">Fusarium heterosporum</name>
    <dbReference type="NCBI Taxonomy" id="42747"/>
    <lineage>
        <taxon>Eukaryota</taxon>
        <taxon>Fungi</taxon>
        <taxon>Dikarya</taxon>
        <taxon>Ascomycota</taxon>
        <taxon>Pezizomycotina</taxon>
        <taxon>Sordariomycetes</taxon>
        <taxon>Hypocreomycetidae</taxon>
        <taxon>Hypocreales</taxon>
        <taxon>Nectriaceae</taxon>
        <taxon>Fusarium</taxon>
        <taxon>Fusarium heterosporum species complex</taxon>
    </lineage>
</organism>
<evidence type="ECO:0000256" key="1">
    <source>
        <dbReference type="SAM" id="MobiDB-lite"/>
    </source>
</evidence>
<feature type="region of interest" description="Disordered" evidence="1">
    <location>
        <begin position="1"/>
        <end position="58"/>
    </location>
</feature>
<feature type="non-terminal residue" evidence="2">
    <location>
        <position position="175"/>
    </location>
</feature>
<evidence type="ECO:0000313" key="3">
    <source>
        <dbReference type="Proteomes" id="UP000567885"/>
    </source>
</evidence>
<accession>A0A8H5SMF1</accession>
<feature type="compositionally biased region" description="Low complexity" evidence="1">
    <location>
        <begin position="32"/>
        <end position="48"/>
    </location>
</feature>